<gene>
    <name evidence="8" type="ORF">QGN17_01660</name>
</gene>
<evidence type="ECO:0000256" key="6">
    <source>
        <dbReference type="ARBA" id="ARBA00023014"/>
    </source>
</evidence>
<comment type="caution">
    <text evidence="8">The sequence shown here is derived from an EMBL/GenBank/DDBJ whole genome shotgun (WGS) entry which is preliminary data.</text>
</comment>
<evidence type="ECO:0000313" key="9">
    <source>
        <dbReference type="Proteomes" id="UP001160625"/>
    </source>
</evidence>
<dbReference type="PROSITE" id="PS51296">
    <property type="entry name" value="RIESKE"/>
    <property type="match status" value="1"/>
</dbReference>
<organism evidence="8 9">
    <name type="scientific">Sphingomonas oryzagri</name>
    <dbReference type="NCBI Taxonomy" id="3042314"/>
    <lineage>
        <taxon>Bacteria</taxon>
        <taxon>Pseudomonadati</taxon>
        <taxon>Pseudomonadota</taxon>
        <taxon>Alphaproteobacteria</taxon>
        <taxon>Sphingomonadales</taxon>
        <taxon>Sphingomonadaceae</taxon>
        <taxon>Sphingomonas</taxon>
    </lineage>
</organism>
<reference evidence="8" key="1">
    <citation type="submission" date="2023-04" db="EMBL/GenBank/DDBJ databases">
        <title>Sphingomonas sp. MAHUQ-71 isolated from rice field.</title>
        <authorList>
            <person name="Huq M.A."/>
        </authorList>
    </citation>
    <scope>NUCLEOTIDE SEQUENCE</scope>
    <source>
        <strain evidence="8">MAHUQ-71</strain>
    </source>
</reference>
<dbReference type="InterPro" id="IPR015879">
    <property type="entry name" value="Ring_hydroxy_dOase_asu_C_dom"/>
</dbReference>
<dbReference type="SUPFAM" id="SSF55961">
    <property type="entry name" value="Bet v1-like"/>
    <property type="match status" value="1"/>
</dbReference>
<dbReference type="Gene3D" id="2.102.10.10">
    <property type="entry name" value="Rieske [2Fe-2S] iron-sulphur domain"/>
    <property type="match status" value="1"/>
</dbReference>
<proteinExistence type="predicted"/>
<dbReference type="RefSeq" id="WP_281042779.1">
    <property type="nucleotide sequence ID" value="NZ_JARYGZ010000001.1"/>
</dbReference>
<dbReference type="CDD" id="cd03469">
    <property type="entry name" value="Rieske_RO_Alpha_N"/>
    <property type="match status" value="1"/>
</dbReference>
<dbReference type="GO" id="GO:0051213">
    <property type="term" value="F:dioxygenase activity"/>
    <property type="evidence" value="ECO:0007669"/>
    <property type="project" value="UniProtKB-KW"/>
</dbReference>
<evidence type="ECO:0000256" key="1">
    <source>
        <dbReference type="ARBA" id="ARBA00001962"/>
    </source>
</evidence>
<dbReference type="InterPro" id="IPR001663">
    <property type="entry name" value="Rng_hydr_dOase-A"/>
</dbReference>
<evidence type="ECO:0000313" key="8">
    <source>
        <dbReference type="EMBL" id="MDH7637426.1"/>
    </source>
</evidence>
<dbReference type="EMBL" id="JARYGZ010000001">
    <property type="protein sequence ID" value="MDH7637426.1"/>
    <property type="molecule type" value="Genomic_DNA"/>
</dbReference>
<keyword evidence="6" id="KW-0411">Iron-sulfur</keyword>
<comment type="cofactor">
    <cofactor evidence="1">
        <name>Fe cation</name>
        <dbReference type="ChEBI" id="CHEBI:24875"/>
    </cofactor>
</comment>
<dbReference type="InterPro" id="IPR017941">
    <property type="entry name" value="Rieske_2Fe-2S"/>
</dbReference>
<dbReference type="PRINTS" id="PR00090">
    <property type="entry name" value="RNGDIOXGNASE"/>
</dbReference>
<keyword evidence="3" id="KW-0479">Metal-binding</keyword>
<evidence type="ECO:0000256" key="5">
    <source>
        <dbReference type="ARBA" id="ARBA00023004"/>
    </source>
</evidence>
<keyword evidence="8" id="KW-0223">Dioxygenase</keyword>
<dbReference type="Pfam" id="PF00355">
    <property type="entry name" value="Rieske"/>
    <property type="match status" value="1"/>
</dbReference>
<sequence length="477" mass="54016">MNVATKTFRPDRHPADTYEEILERDTRPVPEHLREGPVPDIGTDPIDIDRYVNPAFARIEEKHLWTRVWQMACREEEIPNPGDTYVYDIAGKSLLVIRQKDGSIRAFYNSCLHRARKLANLPACKSELRCPYHGIAWNIDGSFKDNPIAWDFPHWEQVDVSLPEALVGTWAGYVFINFDRNARPLDEVLGPIRDHFERYHLEDTYIAFHVQKLVRCNWKAAAEAFMESHHALTTHPQLLPYLADVNSQYDALSDHVTRQFSAQMVSSPFADREYSEDEIVKAMMGVGSRSRAAVKGAGSDDVSVPDGVTARAYMADLSRKLFGEEDGYDYTDKADAEMVDALLYNVFPHMSFWAGFMPNLTYRWRPNGNDHETSIMDIYLLRRVPKGGKRPKPAPVFEIGLDESMLEMGPKAGMPAGLAGVFEQDMSNLPLVQEGMKASGTGVVHFGKYAEMRIRLMHQMIDRYIAASQAGETVQPA</sequence>
<dbReference type="CDD" id="cd08882">
    <property type="entry name" value="RHO_alpha_C_MupW-like"/>
    <property type="match status" value="1"/>
</dbReference>
<keyword evidence="5" id="KW-0408">Iron</keyword>
<evidence type="ECO:0000256" key="2">
    <source>
        <dbReference type="ARBA" id="ARBA00022714"/>
    </source>
</evidence>
<dbReference type="PANTHER" id="PTHR43756">
    <property type="entry name" value="CHOLINE MONOOXYGENASE, CHLOROPLASTIC"/>
    <property type="match status" value="1"/>
</dbReference>
<dbReference type="Proteomes" id="UP001160625">
    <property type="component" value="Unassembled WGS sequence"/>
</dbReference>
<evidence type="ECO:0000259" key="7">
    <source>
        <dbReference type="PROSITE" id="PS51296"/>
    </source>
</evidence>
<keyword evidence="4" id="KW-0560">Oxidoreductase</keyword>
<keyword evidence="2" id="KW-0001">2Fe-2S</keyword>
<evidence type="ECO:0000256" key="3">
    <source>
        <dbReference type="ARBA" id="ARBA00022723"/>
    </source>
</evidence>
<dbReference type="Gene3D" id="3.90.380.10">
    <property type="entry name" value="Naphthalene 1,2-dioxygenase Alpha Subunit, Chain A, domain 1"/>
    <property type="match status" value="1"/>
</dbReference>
<protein>
    <submittedName>
        <fullName evidence="8">Aromatic ring-hydroxylating dioxygenase subunit alpha</fullName>
    </submittedName>
</protein>
<dbReference type="PANTHER" id="PTHR43756:SF5">
    <property type="entry name" value="CHOLINE MONOOXYGENASE, CHLOROPLASTIC"/>
    <property type="match status" value="1"/>
</dbReference>
<keyword evidence="9" id="KW-1185">Reference proteome</keyword>
<dbReference type="InterPro" id="IPR036922">
    <property type="entry name" value="Rieske_2Fe-2S_sf"/>
</dbReference>
<evidence type="ECO:0000256" key="4">
    <source>
        <dbReference type="ARBA" id="ARBA00023002"/>
    </source>
</evidence>
<feature type="domain" description="Rieske" evidence="7">
    <location>
        <begin position="69"/>
        <end position="176"/>
    </location>
</feature>
<dbReference type="Pfam" id="PF00848">
    <property type="entry name" value="Ring_hydroxyl_A"/>
    <property type="match status" value="1"/>
</dbReference>
<dbReference type="SUPFAM" id="SSF50022">
    <property type="entry name" value="ISP domain"/>
    <property type="match status" value="1"/>
</dbReference>
<accession>A0ABT6MWR6</accession>
<name>A0ABT6MWR6_9SPHN</name>